<dbReference type="Pfam" id="PF20240">
    <property type="entry name" value="DUF6597"/>
    <property type="match status" value="1"/>
</dbReference>
<keyword evidence="1" id="KW-0805">Transcription regulation</keyword>
<dbReference type="InterPro" id="IPR046532">
    <property type="entry name" value="DUF6597"/>
</dbReference>
<reference evidence="5 6" key="1">
    <citation type="submission" date="2019-05" db="EMBL/GenBank/DDBJ databases">
        <title>Genome sequence of Klebsiella sp strain TOUT106.</title>
        <authorList>
            <person name="Rahi P."/>
            <person name="Chaudhari D."/>
        </authorList>
    </citation>
    <scope>NUCLEOTIDE SEQUENCE [LARGE SCALE GENOMIC DNA]</scope>
    <source>
        <strain evidence="5 6">TOUT106</strain>
    </source>
</reference>
<dbReference type="SUPFAM" id="SSF46689">
    <property type="entry name" value="Homeodomain-like"/>
    <property type="match status" value="1"/>
</dbReference>
<evidence type="ECO:0000313" key="5">
    <source>
        <dbReference type="EMBL" id="TLV21860.1"/>
    </source>
</evidence>
<dbReference type="Gene3D" id="1.10.10.60">
    <property type="entry name" value="Homeodomain-like"/>
    <property type="match status" value="1"/>
</dbReference>
<dbReference type="Proteomes" id="UP000307430">
    <property type="component" value="Unassembled WGS sequence"/>
</dbReference>
<comment type="caution">
    <text evidence="5">The sequence shown here is derived from an EMBL/GenBank/DDBJ whole genome shotgun (WGS) entry which is preliminary data.</text>
</comment>
<protein>
    <submittedName>
        <fullName evidence="5">Helix-turn-helix transcriptional regulator</fullName>
    </submittedName>
</protein>
<gene>
    <name evidence="5" type="ORF">FE839_04860</name>
</gene>
<accession>A0A5R9LLW0</accession>
<dbReference type="InterPro" id="IPR050204">
    <property type="entry name" value="AraC_XylS_family_regulators"/>
</dbReference>
<proteinExistence type="predicted"/>
<feature type="domain" description="HTH araC/xylS-type" evidence="4">
    <location>
        <begin position="242"/>
        <end position="344"/>
    </location>
</feature>
<name>A0A5R9LLW0_9ENTR</name>
<evidence type="ECO:0000259" key="4">
    <source>
        <dbReference type="PROSITE" id="PS01124"/>
    </source>
</evidence>
<keyword evidence="3" id="KW-0804">Transcription</keyword>
<keyword evidence="6" id="KW-1185">Reference proteome</keyword>
<dbReference type="InterPro" id="IPR018060">
    <property type="entry name" value="HTH_AraC"/>
</dbReference>
<evidence type="ECO:0000256" key="3">
    <source>
        <dbReference type="ARBA" id="ARBA00023163"/>
    </source>
</evidence>
<dbReference type="AlphaFoldDB" id="A0A5R9LLW0"/>
<evidence type="ECO:0000256" key="1">
    <source>
        <dbReference type="ARBA" id="ARBA00023015"/>
    </source>
</evidence>
<dbReference type="PROSITE" id="PS01124">
    <property type="entry name" value="HTH_ARAC_FAMILY_2"/>
    <property type="match status" value="1"/>
</dbReference>
<sequence length="379" mass="42777">MASCAPFQDICPVSGQRPSLLRPFVITDNAIAFSIIFVNTNTWIGKCFYLLISSCNTKQINFWYGTCILFFDLNQKTGVNMSQLTSALKPKGIHPLQPHFVACGNDSYKEHVLNDDRISHFYTFKVTGKENQTLAVPDGCTDIVFDCDEHSRGARICGTTLTTHSTEFKAGHEYFGVRFLPGIVPGFSDLSAEDLADKEINILDSLSNAQNLIEEITSCTSFMQRTSLFQSKYAPHLIRDISDITKYMIQTIQQCKGDIRIEELQRLTGYSCRTIQRMFRQDTGLSPKTFCRLIRFQIAIGLISTNKKLSLSSLSLDLGYSDQSHFLREFKSLSNMTPGEYKSYASNIKLPMDDYLFAPPAESKNLSTRRYGNHTNTLL</sequence>
<organism evidence="5 6">
    <name type="scientific">Klebsiella indica</name>
    <dbReference type="NCBI Taxonomy" id="2582917"/>
    <lineage>
        <taxon>Bacteria</taxon>
        <taxon>Pseudomonadati</taxon>
        <taxon>Pseudomonadota</taxon>
        <taxon>Gammaproteobacteria</taxon>
        <taxon>Enterobacterales</taxon>
        <taxon>Enterobacteriaceae</taxon>
        <taxon>Klebsiella/Raoultella group</taxon>
        <taxon>Klebsiella</taxon>
    </lineage>
</organism>
<dbReference type="GO" id="GO:0003700">
    <property type="term" value="F:DNA-binding transcription factor activity"/>
    <property type="evidence" value="ECO:0007669"/>
    <property type="project" value="InterPro"/>
</dbReference>
<dbReference type="GO" id="GO:0043565">
    <property type="term" value="F:sequence-specific DNA binding"/>
    <property type="evidence" value="ECO:0007669"/>
    <property type="project" value="InterPro"/>
</dbReference>
<dbReference type="SMART" id="SM00342">
    <property type="entry name" value="HTH_ARAC"/>
    <property type="match status" value="1"/>
</dbReference>
<dbReference type="EMBL" id="VCHQ01000006">
    <property type="protein sequence ID" value="TLV21860.1"/>
    <property type="molecule type" value="Genomic_DNA"/>
</dbReference>
<dbReference type="PANTHER" id="PTHR46796">
    <property type="entry name" value="HTH-TYPE TRANSCRIPTIONAL ACTIVATOR RHAS-RELATED"/>
    <property type="match status" value="1"/>
</dbReference>
<evidence type="ECO:0000313" key="6">
    <source>
        <dbReference type="Proteomes" id="UP000307430"/>
    </source>
</evidence>
<keyword evidence="2" id="KW-0238">DNA-binding</keyword>
<dbReference type="Pfam" id="PF12833">
    <property type="entry name" value="HTH_18"/>
    <property type="match status" value="1"/>
</dbReference>
<evidence type="ECO:0000256" key="2">
    <source>
        <dbReference type="ARBA" id="ARBA00023125"/>
    </source>
</evidence>
<dbReference type="InterPro" id="IPR009057">
    <property type="entry name" value="Homeodomain-like_sf"/>
</dbReference>